<dbReference type="EMBL" id="AP027151">
    <property type="protein sequence ID" value="BDV41665.1"/>
    <property type="molecule type" value="Genomic_DNA"/>
</dbReference>
<organism evidence="3 4">
    <name type="scientific">Geotalea uraniireducens</name>
    <dbReference type="NCBI Taxonomy" id="351604"/>
    <lineage>
        <taxon>Bacteria</taxon>
        <taxon>Pseudomonadati</taxon>
        <taxon>Thermodesulfobacteriota</taxon>
        <taxon>Desulfuromonadia</taxon>
        <taxon>Geobacterales</taxon>
        <taxon>Geobacteraceae</taxon>
        <taxon>Geotalea</taxon>
    </lineage>
</organism>
<feature type="chain" id="PRO_5045194619" evidence="1">
    <location>
        <begin position="22"/>
        <end position="129"/>
    </location>
</feature>
<name>A0ABM8EHD1_9BACT</name>
<reference evidence="3 4" key="1">
    <citation type="submission" date="2022-12" db="EMBL/GenBank/DDBJ databases">
        <title>Polyphasic characterization of Geotalea uranireducens NIT-SL11 newly isolated from a complex of sewage sludge and microbially reduced graphene oxide.</title>
        <authorList>
            <person name="Xie L."/>
            <person name="Yoshida N."/>
            <person name="Meng L."/>
        </authorList>
    </citation>
    <scope>NUCLEOTIDE SEQUENCE [LARGE SCALE GENOMIC DNA]</scope>
    <source>
        <strain evidence="3 4">NIT-SL11</strain>
    </source>
</reference>
<evidence type="ECO:0000313" key="3">
    <source>
        <dbReference type="EMBL" id="BDV41665.1"/>
    </source>
</evidence>
<feature type="signal peptide" evidence="1">
    <location>
        <begin position="1"/>
        <end position="21"/>
    </location>
</feature>
<keyword evidence="4" id="KW-1185">Reference proteome</keyword>
<dbReference type="SUPFAM" id="SSF54427">
    <property type="entry name" value="NTF2-like"/>
    <property type="match status" value="1"/>
</dbReference>
<proteinExistence type="predicted"/>
<dbReference type="RefSeq" id="WP_282001678.1">
    <property type="nucleotide sequence ID" value="NZ_AP027151.1"/>
</dbReference>
<dbReference type="Proteomes" id="UP001317705">
    <property type="component" value="Chromosome"/>
</dbReference>
<evidence type="ECO:0000313" key="4">
    <source>
        <dbReference type="Proteomes" id="UP001317705"/>
    </source>
</evidence>
<sequence length="129" mass="14119">MRPLILLLLFALMGCSADKRAIDDVLQKREQALAKGDSSLYATLISPAYRDDKTDAAGKRAELAKTLQRIGPVSYRSLSRTITVKGDTATVEGRYAMKIPLKGTPLELAGEETIRLRRETGGWKIVSGL</sequence>
<evidence type="ECO:0000259" key="2">
    <source>
        <dbReference type="Pfam" id="PF14534"/>
    </source>
</evidence>
<accession>A0ABM8EHD1</accession>
<keyword evidence="3" id="KW-0449">Lipoprotein</keyword>
<dbReference type="InterPro" id="IPR032710">
    <property type="entry name" value="NTF2-like_dom_sf"/>
</dbReference>
<evidence type="ECO:0000256" key="1">
    <source>
        <dbReference type="SAM" id="SignalP"/>
    </source>
</evidence>
<dbReference type="InterPro" id="IPR027843">
    <property type="entry name" value="DUF4440"/>
</dbReference>
<protein>
    <submittedName>
        <fullName evidence="3">Lipoprotein</fullName>
    </submittedName>
</protein>
<dbReference type="Gene3D" id="3.10.450.50">
    <property type="match status" value="1"/>
</dbReference>
<dbReference type="Pfam" id="PF14534">
    <property type="entry name" value="DUF4440"/>
    <property type="match status" value="1"/>
</dbReference>
<keyword evidence="1" id="KW-0732">Signal</keyword>
<gene>
    <name evidence="3" type="ORF">GURASL_05880</name>
</gene>
<dbReference type="PROSITE" id="PS51257">
    <property type="entry name" value="PROKAR_LIPOPROTEIN"/>
    <property type="match status" value="1"/>
</dbReference>
<feature type="domain" description="DUF4440" evidence="2">
    <location>
        <begin position="22"/>
        <end position="125"/>
    </location>
</feature>